<organism evidence="8 9">
    <name type="scientific">Paracraurococcus lichenis</name>
    <dbReference type="NCBI Taxonomy" id="3064888"/>
    <lineage>
        <taxon>Bacteria</taxon>
        <taxon>Pseudomonadati</taxon>
        <taxon>Pseudomonadota</taxon>
        <taxon>Alphaproteobacteria</taxon>
        <taxon>Acetobacterales</taxon>
        <taxon>Roseomonadaceae</taxon>
        <taxon>Paracraurococcus</taxon>
    </lineage>
</organism>
<protein>
    <recommendedName>
        <fullName evidence="2">Toxin CcdB</fullName>
    </recommendedName>
    <alternativeName>
        <fullName evidence="7">Cytotoxic protein CcdB</fullName>
    </alternativeName>
    <alternativeName>
        <fullName evidence="6">Protein LetD</fullName>
    </alternativeName>
</protein>
<evidence type="ECO:0000256" key="6">
    <source>
        <dbReference type="ARBA" id="ARBA00029628"/>
    </source>
</evidence>
<evidence type="ECO:0000256" key="1">
    <source>
        <dbReference type="ARBA" id="ARBA00005230"/>
    </source>
</evidence>
<evidence type="ECO:0000256" key="7">
    <source>
        <dbReference type="ARBA" id="ARBA00033135"/>
    </source>
</evidence>
<evidence type="ECO:0000256" key="3">
    <source>
        <dbReference type="ARBA" id="ARBA00022491"/>
    </source>
</evidence>
<evidence type="ECO:0000256" key="2">
    <source>
        <dbReference type="ARBA" id="ARBA00015075"/>
    </source>
</evidence>
<keyword evidence="3" id="KW-0678">Repressor</keyword>
<comment type="similarity">
    <text evidence="1">Belongs to the CcdB toxin family.</text>
</comment>
<sequence>MARFDLHRLEGVLVVDLQHDLLDHLPTRVVAPLLPPDQAGTPVRDLNPVFEIEGAPHILAVHQLSAVPRRELGPAIGTLDGSYDAILRAIDILLLTGV</sequence>
<comment type="caution">
    <text evidence="8">The sequence shown here is derived from an EMBL/GenBank/DDBJ whole genome shotgun (WGS) entry which is preliminary data.</text>
</comment>
<name>A0ABT9E550_9PROT</name>
<dbReference type="Proteomes" id="UP001243009">
    <property type="component" value="Unassembled WGS sequence"/>
</dbReference>
<keyword evidence="4" id="KW-0805">Transcription regulation</keyword>
<evidence type="ECO:0000256" key="5">
    <source>
        <dbReference type="ARBA" id="ARBA00023163"/>
    </source>
</evidence>
<reference evidence="8 9" key="1">
    <citation type="submission" date="2023-08" db="EMBL/GenBank/DDBJ databases">
        <title>The draft genome sequence of Paracraurococcus sp. LOR1-02.</title>
        <authorList>
            <person name="Kingkaew E."/>
            <person name="Tanasupawat S."/>
        </authorList>
    </citation>
    <scope>NUCLEOTIDE SEQUENCE [LARGE SCALE GENOMIC DNA]</scope>
    <source>
        <strain evidence="8 9">LOR1-02</strain>
    </source>
</reference>
<dbReference type="RefSeq" id="WP_305106137.1">
    <property type="nucleotide sequence ID" value="NZ_JAUTWS010000026.1"/>
</dbReference>
<keyword evidence="9" id="KW-1185">Reference proteome</keyword>
<dbReference type="InterPro" id="IPR011067">
    <property type="entry name" value="Plasmid_toxin/cell-grow_inhib"/>
</dbReference>
<dbReference type="SUPFAM" id="SSF50118">
    <property type="entry name" value="Cell growth inhibitor/plasmid maintenance toxic component"/>
    <property type="match status" value="1"/>
</dbReference>
<dbReference type="InterPro" id="IPR002712">
    <property type="entry name" value="CcdB"/>
</dbReference>
<dbReference type="EMBL" id="JAUTWS010000026">
    <property type="protein sequence ID" value="MDO9711281.1"/>
    <property type="molecule type" value="Genomic_DNA"/>
</dbReference>
<evidence type="ECO:0000313" key="9">
    <source>
        <dbReference type="Proteomes" id="UP001243009"/>
    </source>
</evidence>
<evidence type="ECO:0000313" key="8">
    <source>
        <dbReference type="EMBL" id="MDO9711281.1"/>
    </source>
</evidence>
<gene>
    <name evidence="8" type="ORF">Q7A36_23220</name>
</gene>
<proteinExistence type="inferred from homology"/>
<dbReference type="Gene3D" id="2.30.30.110">
    <property type="match status" value="1"/>
</dbReference>
<dbReference type="Pfam" id="PF01845">
    <property type="entry name" value="CcdB"/>
    <property type="match status" value="1"/>
</dbReference>
<keyword evidence="5" id="KW-0804">Transcription</keyword>
<evidence type="ECO:0000256" key="4">
    <source>
        <dbReference type="ARBA" id="ARBA00023015"/>
    </source>
</evidence>
<accession>A0ABT9E550</accession>